<evidence type="ECO:0000256" key="1">
    <source>
        <dbReference type="SAM" id="MobiDB-lite"/>
    </source>
</evidence>
<dbReference type="InParanoid" id="A0A5C3P0E1"/>
<keyword evidence="3" id="KW-1185">Reference proteome</keyword>
<protein>
    <submittedName>
        <fullName evidence="2">Uncharacterized protein</fullName>
    </submittedName>
</protein>
<reference evidence="2 3" key="1">
    <citation type="journal article" date="2019" name="Nat. Ecol. Evol.">
        <title>Megaphylogeny resolves global patterns of mushroom evolution.</title>
        <authorList>
            <person name="Varga T."/>
            <person name="Krizsan K."/>
            <person name="Foldi C."/>
            <person name="Dima B."/>
            <person name="Sanchez-Garcia M."/>
            <person name="Sanchez-Ramirez S."/>
            <person name="Szollosi G.J."/>
            <person name="Szarkandi J.G."/>
            <person name="Papp V."/>
            <person name="Albert L."/>
            <person name="Andreopoulos W."/>
            <person name="Angelini C."/>
            <person name="Antonin V."/>
            <person name="Barry K.W."/>
            <person name="Bougher N.L."/>
            <person name="Buchanan P."/>
            <person name="Buyck B."/>
            <person name="Bense V."/>
            <person name="Catcheside P."/>
            <person name="Chovatia M."/>
            <person name="Cooper J."/>
            <person name="Damon W."/>
            <person name="Desjardin D."/>
            <person name="Finy P."/>
            <person name="Geml J."/>
            <person name="Haridas S."/>
            <person name="Hughes K."/>
            <person name="Justo A."/>
            <person name="Karasinski D."/>
            <person name="Kautmanova I."/>
            <person name="Kiss B."/>
            <person name="Kocsube S."/>
            <person name="Kotiranta H."/>
            <person name="LaButti K.M."/>
            <person name="Lechner B.E."/>
            <person name="Liimatainen K."/>
            <person name="Lipzen A."/>
            <person name="Lukacs Z."/>
            <person name="Mihaltcheva S."/>
            <person name="Morgado L.N."/>
            <person name="Niskanen T."/>
            <person name="Noordeloos M.E."/>
            <person name="Ohm R.A."/>
            <person name="Ortiz-Santana B."/>
            <person name="Ovrebo C."/>
            <person name="Racz N."/>
            <person name="Riley R."/>
            <person name="Savchenko A."/>
            <person name="Shiryaev A."/>
            <person name="Soop K."/>
            <person name="Spirin V."/>
            <person name="Szebenyi C."/>
            <person name="Tomsovsky M."/>
            <person name="Tulloss R.E."/>
            <person name="Uehling J."/>
            <person name="Grigoriev I.V."/>
            <person name="Vagvolgyi C."/>
            <person name="Papp T."/>
            <person name="Martin F.M."/>
            <person name="Miettinen O."/>
            <person name="Hibbett D.S."/>
            <person name="Nagy L.G."/>
        </authorList>
    </citation>
    <scope>NUCLEOTIDE SEQUENCE [LARGE SCALE GENOMIC DNA]</scope>
    <source>
        <strain evidence="2 3">HHB13444</strain>
    </source>
</reference>
<feature type="region of interest" description="Disordered" evidence="1">
    <location>
        <begin position="62"/>
        <end position="84"/>
    </location>
</feature>
<feature type="region of interest" description="Disordered" evidence="1">
    <location>
        <begin position="1"/>
        <end position="40"/>
    </location>
</feature>
<organism evidence="2 3">
    <name type="scientific">Polyporus arcularius HHB13444</name>
    <dbReference type="NCBI Taxonomy" id="1314778"/>
    <lineage>
        <taxon>Eukaryota</taxon>
        <taxon>Fungi</taxon>
        <taxon>Dikarya</taxon>
        <taxon>Basidiomycota</taxon>
        <taxon>Agaricomycotina</taxon>
        <taxon>Agaricomycetes</taxon>
        <taxon>Polyporales</taxon>
        <taxon>Polyporaceae</taxon>
        <taxon>Polyporus</taxon>
    </lineage>
</organism>
<dbReference type="EMBL" id="ML212125">
    <property type="protein sequence ID" value="TFK79213.1"/>
    <property type="molecule type" value="Genomic_DNA"/>
</dbReference>
<accession>A0A5C3P0E1</accession>
<dbReference type="Proteomes" id="UP000308197">
    <property type="component" value="Unassembled WGS sequence"/>
</dbReference>
<sequence>MRTDGTPAHAGPHLRRQLRRVPVSPAFQDASHARTRSSARYSCTSPEKVLAHVMQPCTLPGGEAVLSPGRSRVPGHRPPPPGYLPAPSSILRLEYIALDHRHDCVLESQRCFVLWTVAAPSEA</sequence>
<evidence type="ECO:0000313" key="3">
    <source>
        <dbReference type="Proteomes" id="UP000308197"/>
    </source>
</evidence>
<proteinExistence type="predicted"/>
<gene>
    <name evidence="2" type="ORF">K466DRAFT_30999</name>
</gene>
<dbReference type="AlphaFoldDB" id="A0A5C3P0E1"/>
<evidence type="ECO:0000313" key="2">
    <source>
        <dbReference type="EMBL" id="TFK79213.1"/>
    </source>
</evidence>
<name>A0A5C3P0E1_9APHY</name>